<evidence type="ECO:0000313" key="7">
    <source>
        <dbReference type="EMBL" id="QBB72688.1"/>
    </source>
</evidence>
<dbReference type="Gene3D" id="1.10.10.10">
    <property type="entry name" value="Winged helix-like DNA-binding domain superfamily/Winged helix DNA-binding domain"/>
    <property type="match status" value="1"/>
</dbReference>
<dbReference type="SUPFAM" id="SSF88659">
    <property type="entry name" value="Sigma3 and sigma4 domains of RNA polymerase sigma factors"/>
    <property type="match status" value="1"/>
</dbReference>
<keyword evidence="8" id="KW-1185">Reference proteome</keyword>
<reference evidence="7 8" key="1">
    <citation type="submission" date="2019-01" db="EMBL/GenBank/DDBJ databases">
        <title>Pseudolysobacter antarctica gen. nov., sp. nov., isolated from Fildes Peninsula, Antarctica.</title>
        <authorList>
            <person name="Wei Z."/>
            <person name="Peng F."/>
        </authorList>
    </citation>
    <scope>NUCLEOTIDE SEQUENCE [LARGE SCALE GENOMIC DNA]</scope>
    <source>
        <strain evidence="7 8">AQ6-296</strain>
    </source>
</reference>
<proteinExistence type="inferred from homology"/>
<dbReference type="GO" id="GO:0016987">
    <property type="term" value="F:sigma factor activity"/>
    <property type="evidence" value="ECO:0007669"/>
    <property type="project" value="UniProtKB-KW"/>
</dbReference>
<dbReference type="Gene3D" id="1.10.1740.10">
    <property type="match status" value="1"/>
</dbReference>
<evidence type="ECO:0000259" key="6">
    <source>
        <dbReference type="Pfam" id="PF08281"/>
    </source>
</evidence>
<dbReference type="SUPFAM" id="SSF88946">
    <property type="entry name" value="Sigma2 domain of RNA polymerase sigma factors"/>
    <property type="match status" value="1"/>
</dbReference>
<dbReference type="InterPro" id="IPR013325">
    <property type="entry name" value="RNA_pol_sigma_r2"/>
</dbReference>
<keyword evidence="4" id="KW-0804">Transcription</keyword>
<keyword evidence="3" id="KW-0731">Sigma factor</keyword>
<dbReference type="InterPro" id="IPR007627">
    <property type="entry name" value="RNA_pol_sigma70_r2"/>
</dbReference>
<dbReference type="KEGG" id="xbc:ELE36_12620"/>
<dbReference type="AlphaFoldDB" id="A0A411HQB4"/>
<evidence type="ECO:0000313" key="8">
    <source>
        <dbReference type="Proteomes" id="UP000291562"/>
    </source>
</evidence>
<dbReference type="GO" id="GO:0006352">
    <property type="term" value="P:DNA-templated transcription initiation"/>
    <property type="evidence" value="ECO:0007669"/>
    <property type="project" value="InterPro"/>
</dbReference>
<dbReference type="InterPro" id="IPR013324">
    <property type="entry name" value="RNA_pol_sigma_r3/r4-like"/>
</dbReference>
<dbReference type="PANTHER" id="PTHR43133">
    <property type="entry name" value="RNA POLYMERASE ECF-TYPE SIGMA FACTO"/>
    <property type="match status" value="1"/>
</dbReference>
<gene>
    <name evidence="7" type="ORF">ELE36_12620</name>
</gene>
<sequence length="166" mass="19663">MDTATLQHRFQTLLEQHRKIVFKVANTYCRHGEDRRDVSQEICAQLWKAFPDYDEQRAFSTWMYRIALNVAISFVRSNIQRERHAIELDESIDIAIDDSTRVHETDENVRALQAFIEQQDPLHRALLLLYLEERSYRNIAEILGISETNVATKINRLKQRIREHIA</sequence>
<dbReference type="Pfam" id="PF04542">
    <property type="entry name" value="Sigma70_r2"/>
    <property type="match status" value="1"/>
</dbReference>
<name>A0A411HQB4_9GAMM</name>
<feature type="domain" description="RNA polymerase sigma-70 region 2" evidence="5">
    <location>
        <begin position="13"/>
        <end position="78"/>
    </location>
</feature>
<protein>
    <submittedName>
        <fullName evidence="7">Sigma-70 family RNA polymerase sigma factor</fullName>
    </submittedName>
</protein>
<evidence type="ECO:0000256" key="2">
    <source>
        <dbReference type="ARBA" id="ARBA00023015"/>
    </source>
</evidence>
<comment type="similarity">
    <text evidence="1">Belongs to the sigma-70 factor family. ECF subfamily.</text>
</comment>
<evidence type="ECO:0000256" key="4">
    <source>
        <dbReference type="ARBA" id="ARBA00023163"/>
    </source>
</evidence>
<evidence type="ECO:0000256" key="1">
    <source>
        <dbReference type="ARBA" id="ARBA00010641"/>
    </source>
</evidence>
<evidence type="ECO:0000259" key="5">
    <source>
        <dbReference type="Pfam" id="PF04542"/>
    </source>
</evidence>
<evidence type="ECO:0000256" key="3">
    <source>
        <dbReference type="ARBA" id="ARBA00023082"/>
    </source>
</evidence>
<dbReference type="OrthoDB" id="9780326at2"/>
<dbReference type="EMBL" id="CP035704">
    <property type="protein sequence ID" value="QBB72688.1"/>
    <property type="molecule type" value="Genomic_DNA"/>
</dbReference>
<dbReference type="InterPro" id="IPR013249">
    <property type="entry name" value="RNA_pol_sigma70_r4_t2"/>
</dbReference>
<dbReference type="Pfam" id="PF08281">
    <property type="entry name" value="Sigma70_r4_2"/>
    <property type="match status" value="1"/>
</dbReference>
<dbReference type="GO" id="GO:0003677">
    <property type="term" value="F:DNA binding"/>
    <property type="evidence" value="ECO:0007669"/>
    <property type="project" value="InterPro"/>
</dbReference>
<dbReference type="Proteomes" id="UP000291562">
    <property type="component" value="Chromosome"/>
</dbReference>
<dbReference type="NCBIfam" id="TIGR02937">
    <property type="entry name" value="sigma70-ECF"/>
    <property type="match status" value="1"/>
</dbReference>
<accession>A0A411HQB4</accession>
<dbReference type="InterPro" id="IPR039425">
    <property type="entry name" value="RNA_pol_sigma-70-like"/>
</dbReference>
<dbReference type="InterPro" id="IPR036388">
    <property type="entry name" value="WH-like_DNA-bd_sf"/>
</dbReference>
<dbReference type="InterPro" id="IPR014284">
    <property type="entry name" value="RNA_pol_sigma-70_dom"/>
</dbReference>
<keyword evidence="2" id="KW-0805">Transcription regulation</keyword>
<feature type="domain" description="RNA polymerase sigma factor 70 region 4 type 2" evidence="6">
    <location>
        <begin position="123"/>
        <end position="160"/>
    </location>
</feature>
<dbReference type="PANTHER" id="PTHR43133:SF45">
    <property type="entry name" value="RNA POLYMERASE ECF-TYPE SIGMA FACTOR"/>
    <property type="match status" value="1"/>
</dbReference>
<organism evidence="7 8">
    <name type="scientific">Pseudolysobacter antarcticus</name>
    <dbReference type="NCBI Taxonomy" id="2511995"/>
    <lineage>
        <taxon>Bacteria</taxon>
        <taxon>Pseudomonadati</taxon>
        <taxon>Pseudomonadota</taxon>
        <taxon>Gammaproteobacteria</taxon>
        <taxon>Lysobacterales</taxon>
        <taxon>Rhodanobacteraceae</taxon>
        <taxon>Pseudolysobacter</taxon>
    </lineage>
</organism>